<evidence type="ECO:0000256" key="8">
    <source>
        <dbReference type="ARBA" id="ARBA00023125"/>
    </source>
</evidence>
<comment type="similarity">
    <text evidence="13">Belongs to the helicase family. AddA subfamily.</text>
</comment>
<dbReference type="GO" id="GO:0000724">
    <property type="term" value="P:double-strand break repair via homologous recombination"/>
    <property type="evidence" value="ECO:0007669"/>
    <property type="project" value="UniProtKB-UniRule"/>
</dbReference>
<comment type="cofactor">
    <cofactor evidence="13">
        <name>Mg(2+)</name>
        <dbReference type="ChEBI" id="CHEBI:18420"/>
    </cofactor>
</comment>
<dbReference type="InterPro" id="IPR014152">
    <property type="entry name" value="AddA"/>
</dbReference>
<dbReference type="InterPro" id="IPR027417">
    <property type="entry name" value="P-loop_NTPase"/>
</dbReference>
<dbReference type="GO" id="GO:0003690">
    <property type="term" value="F:double-stranded DNA binding"/>
    <property type="evidence" value="ECO:0007669"/>
    <property type="project" value="UniProtKB-UniRule"/>
</dbReference>
<dbReference type="GO" id="GO:0043138">
    <property type="term" value="F:3'-5' DNA helicase activity"/>
    <property type="evidence" value="ECO:0007669"/>
    <property type="project" value="UniProtKB-UniRule"/>
</dbReference>
<dbReference type="Gene3D" id="1.10.274.50">
    <property type="match status" value="1"/>
</dbReference>
<evidence type="ECO:0000256" key="4">
    <source>
        <dbReference type="ARBA" id="ARBA00022801"/>
    </source>
</evidence>
<comment type="subunit">
    <text evidence="13">Heterodimer of AddA and AddB/RexB.</text>
</comment>
<dbReference type="Pfam" id="PF13361">
    <property type="entry name" value="UvrD_C"/>
    <property type="match status" value="1"/>
</dbReference>
<dbReference type="FunFam" id="3.40.50.300:FF:001236">
    <property type="entry name" value="ATP-dependent helicase/nuclease subunit A"/>
    <property type="match status" value="1"/>
</dbReference>
<evidence type="ECO:0000256" key="13">
    <source>
        <dbReference type="HAMAP-Rule" id="MF_01451"/>
    </source>
</evidence>
<dbReference type="PANTHER" id="PTHR11070:SF48">
    <property type="entry name" value="ATP-DEPENDENT HELICASE_NUCLEASE SUBUNIT A"/>
    <property type="match status" value="1"/>
</dbReference>
<keyword evidence="4 13" id="KW-0378">Hydrolase</keyword>
<dbReference type="AlphaFoldDB" id="A0A9D2JTH5"/>
<dbReference type="PROSITE" id="PS51217">
    <property type="entry name" value="UVRD_HELICASE_CTER"/>
    <property type="match status" value="1"/>
</dbReference>
<dbReference type="GO" id="GO:0008408">
    <property type="term" value="F:3'-5' exonuclease activity"/>
    <property type="evidence" value="ECO:0007669"/>
    <property type="project" value="UniProtKB-UniRule"/>
</dbReference>
<dbReference type="GO" id="GO:0005524">
    <property type="term" value="F:ATP binding"/>
    <property type="evidence" value="ECO:0007669"/>
    <property type="project" value="UniProtKB-UniRule"/>
</dbReference>
<dbReference type="EMBL" id="DXBG01000205">
    <property type="protein sequence ID" value="HIZ65992.1"/>
    <property type="molecule type" value="Genomic_DNA"/>
</dbReference>
<gene>
    <name evidence="13 18" type="primary">addA</name>
    <name evidence="18" type="ORF">H9809_08880</name>
</gene>
<feature type="binding site" evidence="14">
    <location>
        <begin position="24"/>
        <end position="31"/>
    </location>
    <ligand>
        <name>ATP</name>
        <dbReference type="ChEBI" id="CHEBI:30616"/>
    </ligand>
</feature>
<keyword evidence="8 13" id="KW-0238">DNA-binding</keyword>
<feature type="domain" description="UvrD-like helicase ATP-binding" evidence="16">
    <location>
        <begin position="3"/>
        <end position="477"/>
    </location>
</feature>
<keyword evidence="6 13" id="KW-0269">Exonuclease</keyword>
<dbReference type="EC" id="3.1.-.-" evidence="13"/>
<keyword evidence="3 13" id="KW-0227">DNA damage</keyword>
<feature type="compositionally biased region" description="Basic and acidic residues" evidence="15">
    <location>
        <begin position="543"/>
        <end position="555"/>
    </location>
</feature>
<dbReference type="Pfam" id="PF12705">
    <property type="entry name" value="PDDEXK_1"/>
    <property type="match status" value="1"/>
</dbReference>
<dbReference type="InterPro" id="IPR014017">
    <property type="entry name" value="DNA_helicase_UvrD-like_C"/>
</dbReference>
<comment type="catalytic activity">
    <reaction evidence="12 13">
        <text>ATP + H2O = ADP + phosphate + H(+)</text>
        <dbReference type="Rhea" id="RHEA:13065"/>
        <dbReference type="ChEBI" id="CHEBI:15377"/>
        <dbReference type="ChEBI" id="CHEBI:15378"/>
        <dbReference type="ChEBI" id="CHEBI:30616"/>
        <dbReference type="ChEBI" id="CHEBI:43474"/>
        <dbReference type="ChEBI" id="CHEBI:456216"/>
        <dbReference type="EC" id="5.6.2.4"/>
    </reaction>
</comment>
<name>A0A9D2JTH5_9FIRM</name>
<evidence type="ECO:0000259" key="17">
    <source>
        <dbReference type="PROSITE" id="PS51217"/>
    </source>
</evidence>
<evidence type="ECO:0000256" key="15">
    <source>
        <dbReference type="SAM" id="MobiDB-lite"/>
    </source>
</evidence>
<organism evidence="18 19">
    <name type="scientific">Candidatus Blautia pullicola</name>
    <dbReference type="NCBI Taxonomy" id="2838498"/>
    <lineage>
        <taxon>Bacteria</taxon>
        <taxon>Bacillati</taxon>
        <taxon>Bacillota</taxon>
        <taxon>Clostridia</taxon>
        <taxon>Lachnospirales</taxon>
        <taxon>Lachnospiraceae</taxon>
        <taxon>Blautia</taxon>
    </lineage>
</organism>
<evidence type="ECO:0000256" key="11">
    <source>
        <dbReference type="ARBA" id="ARBA00034617"/>
    </source>
</evidence>
<comment type="function">
    <text evidence="13">The heterodimer acts as both an ATP-dependent DNA helicase and an ATP-dependent, dual-direction single-stranded exonuclease. Recognizes the chi site generating a DNA molecule suitable for the initiation of homologous recombination. The AddA nuclease domain is required for chi fragment generation; this subunit has the helicase and 3' -&gt; 5' nuclease activities.</text>
</comment>
<dbReference type="InterPro" id="IPR014016">
    <property type="entry name" value="UvrD-like_ATP-bd"/>
</dbReference>
<protein>
    <recommendedName>
        <fullName evidence="13">ATP-dependent helicase/nuclease subunit A</fullName>
        <ecNumber evidence="13">3.1.-.-</ecNumber>
        <ecNumber evidence="13">5.6.2.4</ecNumber>
    </recommendedName>
    <alternativeName>
        <fullName evidence="13">ATP-dependent helicase/nuclease AddA</fullName>
    </alternativeName>
    <alternativeName>
        <fullName evidence="13">DNA 3'-5' helicase AddA</fullName>
    </alternativeName>
</protein>
<keyword evidence="10 13" id="KW-0413">Isomerase</keyword>
<keyword evidence="1 13" id="KW-0540">Nuclease</keyword>
<dbReference type="GO" id="GO:0005829">
    <property type="term" value="C:cytosol"/>
    <property type="evidence" value="ECO:0007669"/>
    <property type="project" value="TreeGrafter"/>
</dbReference>
<evidence type="ECO:0000256" key="9">
    <source>
        <dbReference type="ARBA" id="ARBA00023204"/>
    </source>
</evidence>
<accession>A0A9D2JTH5</accession>
<dbReference type="PROSITE" id="PS51198">
    <property type="entry name" value="UVRD_HELICASE_ATP_BIND"/>
    <property type="match status" value="1"/>
</dbReference>
<sequence>MGISWTEEQQEVIRARGSNILVSAAAGSGKTAVLVERIIQRITDKTNPTDIDRLLIVTFTRAAAAEMKERIGRAIEKRLEENREDEHLQRQSVLVHHAQITTIDSFCSYVVKNYFHLIDLDPSFRMGDEGEMRLLKADVAGTVLEEAYQNKENKDFFAFVDGFSQGKTDERIQELILKLYEFSMSYPYPEEWLSSCRKAYEIETEEDLEKASWMKLVMEEVKKQLEEAGDLLFQARALSGEEDGPGFYLELLELEETSVKKLQQEERFFSLREKIQGLEFKRLPPGKKAEKELVSEAKQELVKQLRSQAKDLIKSLRERYFQEDAREMLESLWAASRPVGALVDLTLGFMDSYRKKKKEKNILDFADLEHYALEILVHHKEEGDERSQAAGELASRFEEIMIDEYQDSNLVQEKLLTAVSRVEEGQNNIFMVGDVKQSIYRFRLARPDLFMEKFHTYPTSPGGSSYRIDLHKNFRSRAQVLESVNYLFYQIMGRDLGGVEYDTDAALYPKGEFPPLKQEQGEAAVEVLLLEGDDPVWDQQDQGENHRENQGQNQRELEARMAALRIRELMDSAQVTDKTTGQLRKARYSDFTILLRTMSGWAETFKRILNSLNIPASVTTKTGYFSAPEVAQVLDYLQILDNPRQDIPLAGALRNLPEGFDFQELSLITVTGKEKETCCLYDSLLEAGKQEGPLGEKVRNFLDTYEELRAKVPYTPIHELIWDFFQKTGFLRWQEAFVSGEQRKANLMMLLEKARDYESTSYRGLFNFVRYIENLKKYQVDFGEASLLTEKEDTVRIMSIHGSKGLEFPIVIAAGMGKQTNLQDARESMVLHPDLGIGAPYVEEKLRIRTRTILQRAIQQEITLESLGEELRILYVALTRAKEKLILTGTVSKLEEKLKGYEILKRQQEEKLPYGLRTRGKSYMDWILAALARHKSMKGLYEAFGLTVYALNPLYEGPGNFLIRRVSPLELVLGETGLRRVELEEKALFLNWNPDRIYEEEIRKELVEAFSYKYPYEDLAQVPAKLTVSQIKGLLSRQEEDSQDLYPQEETEDWNRGCRWENEDQISPEEPVQEEELEEPGYVPAFMRPKEEILTGADRGTAYHKILECLDYRDGDSLEAVKGQIERLYQKGYLTEAMKASVWAGDIYKLAQRPLGRRMKKAAEQELLHREQPFVLAVPACEVREEYKTREELLIQGIIDAYFEEEGDLVLVDYKTDKVPKARPGELTEKYKVQLQYYRQALERLTGKKVKETYIYSLFLGTEILVAE</sequence>
<evidence type="ECO:0000256" key="7">
    <source>
        <dbReference type="ARBA" id="ARBA00022840"/>
    </source>
</evidence>
<dbReference type="EC" id="5.6.2.4" evidence="13"/>
<dbReference type="Gene3D" id="3.90.320.10">
    <property type="match status" value="1"/>
</dbReference>
<evidence type="ECO:0000256" key="5">
    <source>
        <dbReference type="ARBA" id="ARBA00022806"/>
    </source>
</evidence>
<evidence type="ECO:0000256" key="2">
    <source>
        <dbReference type="ARBA" id="ARBA00022741"/>
    </source>
</evidence>
<dbReference type="Gene3D" id="3.40.50.300">
    <property type="entry name" value="P-loop containing nucleotide triphosphate hydrolases"/>
    <property type="match status" value="4"/>
</dbReference>
<dbReference type="GO" id="GO:0033202">
    <property type="term" value="C:DNA helicase complex"/>
    <property type="evidence" value="ECO:0007669"/>
    <property type="project" value="TreeGrafter"/>
</dbReference>
<comment type="catalytic activity">
    <reaction evidence="11 13">
        <text>Couples ATP hydrolysis with the unwinding of duplex DNA by translocating in the 3'-5' direction.</text>
        <dbReference type="EC" id="5.6.2.4"/>
    </reaction>
</comment>
<keyword evidence="9 13" id="KW-0234">DNA repair</keyword>
<keyword evidence="7 13" id="KW-0067">ATP-binding</keyword>
<keyword evidence="2 13" id="KW-0547">Nucleotide-binding</keyword>
<evidence type="ECO:0000256" key="14">
    <source>
        <dbReference type="PROSITE-ProRule" id="PRU00560"/>
    </source>
</evidence>
<feature type="domain" description="UvrD-like helicase C-terminal" evidence="17">
    <location>
        <begin position="515"/>
        <end position="805"/>
    </location>
</feature>
<dbReference type="Pfam" id="PF00580">
    <property type="entry name" value="UvrD-helicase"/>
    <property type="match status" value="1"/>
</dbReference>
<dbReference type="SUPFAM" id="SSF52980">
    <property type="entry name" value="Restriction endonuclease-like"/>
    <property type="match status" value="1"/>
</dbReference>
<keyword evidence="5 13" id="KW-0347">Helicase</keyword>
<evidence type="ECO:0000313" key="19">
    <source>
        <dbReference type="Proteomes" id="UP000824056"/>
    </source>
</evidence>
<evidence type="ECO:0000256" key="1">
    <source>
        <dbReference type="ARBA" id="ARBA00022722"/>
    </source>
</evidence>
<evidence type="ECO:0000256" key="6">
    <source>
        <dbReference type="ARBA" id="ARBA00022839"/>
    </source>
</evidence>
<feature type="region of interest" description="Disordered" evidence="15">
    <location>
        <begin position="536"/>
        <end position="555"/>
    </location>
</feature>
<dbReference type="Proteomes" id="UP000824056">
    <property type="component" value="Unassembled WGS sequence"/>
</dbReference>
<dbReference type="HAMAP" id="MF_01451">
    <property type="entry name" value="AddA"/>
    <property type="match status" value="1"/>
</dbReference>
<evidence type="ECO:0000256" key="12">
    <source>
        <dbReference type="ARBA" id="ARBA00048988"/>
    </source>
</evidence>
<evidence type="ECO:0000259" key="16">
    <source>
        <dbReference type="PROSITE" id="PS51198"/>
    </source>
</evidence>
<dbReference type="InterPro" id="IPR011604">
    <property type="entry name" value="PDDEXK-like_dom_sf"/>
</dbReference>
<evidence type="ECO:0000256" key="10">
    <source>
        <dbReference type="ARBA" id="ARBA00023235"/>
    </source>
</evidence>
<evidence type="ECO:0000256" key="3">
    <source>
        <dbReference type="ARBA" id="ARBA00022763"/>
    </source>
</evidence>
<proteinExistence type="inferred from homology"/>
<reference evidence="18" key="2">
    <citation type="submission" date="2021-04" db="EMBL/GenBank/DDBJ databases">
        <authorList>
            <person name="Gilroy R."/>
        </authorList>
    </citation>
    <scope>NUCLEOTIDE SEQUENCE</scope>
    <source>
        <strain evidence="18">1068</strain>
    </source>
</reference>
<dbReference type="NCBIfam" id="TIGR02785">
    <property type="entry name" value="addA_Gpos"/>
    <property type="match status" value="1"/>
</dbReference>
<comment type="caution">
    <text evidence="18">The sequence shown here is derived from an EMBL/GenBank/DDBJ whole genome shotgun (WGS) entry which is preliminary data.</text>
</comment>
<dbReference type="InterPro" id="IPR000212">
    <property type="entry name" value="DNA_helicase_UvrD/REP"/>
</dbReference>
<dbReference type="InterPro" id="IPR011335">
    <property type="entry name" value="Restrct_endonuc-II-like"/>
</dbReference>
<dbReference type="PANTHER" id="PTHR11070">
    <property type="entry name" value="UVRD / RECB / PCRA DNA HELICASE FAMILY MEMBER"/>
    <property type="match status" value="1"/>
</dbReference>
<dbReference type="SUPFAM" id="SSF52540">
    <property type="entry name" value="P-loop containing nucleoside triphosphate hydrolases"/>
    <property type="match status" value="1"/>
</dbReference>
<evidence type="ECO:0000313" key="18">
    <source>
        <dbReference type="EMBL" id="HIZ65992.1"/>
    </source>
</evidence>
<dbReference type="InterPro" id="IPR038726">
    <property type="entry name" value="PDDEXK_AddAB-type"/>
</dbReference>
<reference evidence="18" key="1">
    <citation type="journal article" date="2021" name="PeerJ">
        <title>Extensive microbial diversity within the chicken gut microbiome revealed by metagenomics and culture.</title>
        <authorList>
            <person name="Gilroy R."/>
            <person name="Ravi A."/>
            <person name="Getino M."/>
            <person name="Pursley I."/>
            <person name="Horton D.L."/>
            <person name="Alikhan N.F."/>
            <person name="Baker D."/>
            <person name="Gharbi K."/>
            <person name="Hall N."/>
            <person name="Watson M."/>
            <person name="Adriaenssens E.M."/>
            <person name="Foster-Nyarko E."/>
            <person name="Jarju S."/>
            <person name="Secka A."/>
            <person name="Antonio M."/>
            <person name="Oren A."/>
            <person name="Chaudhuri R.R."/>
            <person name="La Ragione R."/>
            <person name="Hildebrand F."/>
            <person name="Pallen M.J."/>
        </authorList>
    </citation>
    <scope>NUCLEOTIDE SEQUENCE</scope>
    <source>
        <strain evidence="18">1068</strain>
    </source>
</reference>